<dbReference type="PANTHER" id="PTHR35309">
    <property type="match status" value="1"/>
</dbReference>
<dbReference type="GO" id="GO:0009976">
    <property type="term" value="F:tocopherol cyclase activity"/>
    <property type="evidence" value="ECO:0007669"/>
    <property type="project" value="InterPro"/>
</dbReference>
<evidence type="ECO:0000313" key="1">
    <source>
        <dbReference type="EMBL" id="OTP12178.1"/>
    </source>
</evidence>
<dbReference type="EMBL" id="NGMO01000001">
    <property type="protein sequence ID" value="OTP12178.1"/>
    <property type="molecule type" value="Genomic_DNA"/>
</dbReference>
<name>A0A2C9XQP2_9ENTE</name>
<protein>
    <recommendedName>
        <fullName evidence="3">Tocopherol cyclase</fullName>
    </recommendedName>
</protein>
<organism evidence="1 2">
    <name type="scientific">Candidatus Enterococcus wittei</name>
    <dbReference type="NCBI Taxonomy" id="1987383"/>
    <lineage>
        <taxon>Bacteria</taxon>
        <taxon>Bacillati</taxon>
        <taxon>Bacillota</taxon>
        <taxon>Bacilli</taxon>
        <taxon>Lactobacillales</taxon>
        <taxon>Enterococcaceae</taxon>
        <taxon>Enterococcus</taxon>
    </lineage>
</organism>
<evidence type="ECO:0000313" key="2">
    <source>
        <dbReference type="Proteomes" id="UP000194933"/>
    </source>
</evidence>
<gene>
    <name evidence="1" type="ORF">A5844_000394</name>
</gene>
<dbReference type="PANTHER" id="PTHR35309:SF4">
    <property type="entry name" value="TOCOPHEROL CYCLASE"/>
    <property type="match status" value="1"/>
</dbReference>
<dbReference type="SUPFAM" id="SSF159245">
    <property type="entry name" value="AttH-like"/>
    <property type="match status" value="1"/>
</dbReference>
<proteinExistence type="predicted"/>
<dbReference type="Proteomes" id="UP000194933">
    <property type="component" value="Unassembled WGS sequence"/>
</dbReference>
<dbReference type="STRING" id="1987383.A5844_000394"/>
<reference evidence="1 2" key="1">
    <citation type="submission" date="2017-05" db="EMBL/GenBank/DDBJ databases">
        <title>The Genome Sequence of Enterococcus sp. 10A9_DIV0425.</title>
        <authorList>
            <consortium name="The Broad Institute Genomics Platform"/>
            <consortium name="The Broad Institute Genomic Center for Infectious Diseases"/>
            <person name="Earl A."/>
            <person name="Manson A."/>
            <person name="Schwartman J."/>
            <person name="Gilmore M."/>
            <person name="Abouelleil A."/>
            <person name="Cao P."/>
            <person name="Chapman S."/>
            <person name="Cusick C."/>
            <person name="Shea T."/>
            <person name="Young S."/>
            <person name="Neafsey D."/>
            <person name="Nusbaum C."/>
            <person name="Birren B."/>
        </authorList>
    </citation>
    <scope>NUCLEOTIDE SEQUENCE [LARGE SCALE GENOMIC DNA]</scope>
    <source>
        <strain evidence="1 2">10A9_DIV0425</strain>
    </source>
</reference>
<dbReference type="Pfam" id="PF14249">
    <property type="entry name" value="Tocopherol_cycl"/>
    <property type="match status" value="1"/>
</dbReference>
<evidence type="ECO:0008006" key="3">
    <source>
        <dbReference type="Google" id="ProtNLM"/>
    </source>
</evidence>
<keyword evidence="2" id="KW-1185">Reference proteome</keyword>
<dbReference type="InterPro" id="IPR025893">
    <property type="entry name" value="Tocopherol_cyclase"/>
</dbReference>
<comment type="caution">
    <text evidence="1">The sequence shown here is derived from an EMBL/GenBank/DDBJ whole genome shotgun (WGS) entry which is preliminary data.</text>
</comment>
<accession>A0A2C9XQP2</accession>
<sequence length="317" mass="36605">MMIPTDKFFQGYKKKTPFFEGWYFKHQIGDEVYSFIPGYSIAENDETYPFIQVISHDYSECFFFDHEQLMVCEEQLLIKIGENEFSEEGMSLSLSSPRLTVKGTIHYGDFSSLQRGRYTPSIMGPFSYISFMECYHGILSMNHSLKGNLIWNGKTIDFTHGNGYLEKDWGSSFPSAYLWAQCNQFDTPTARFFFSAAEIPFLGFHFLGIISVLQIEDEEYRLATYYGAKIRNIYQEGDYLVIRIRQSKLELKIEVLQKVGHLLMAPENGLMNRVIREKASTEIIVTLIKNKKQIFHQRGTGAGFEEVGKLRGSTENN</sequence>
<dbReference type="AlphaFoldDB" id="A0A2C9XQP2"/>